<evidence type="ECO:0000313" key="2">
    <source>
        <dbReference type="Proteomes" id="UP001220964"/>
    </source>
</evidence>
<comment type="caution">
    <text evidence="1">The sequence shown here is derived from an EMBL/GenBank/DDBJ whole genome shotgun (WGS) entry which is preliminary data.</text>
</comment>
<protein>
    <submittedName>
        <fullName evidence="1">Uncharacterized protein</fullName>
    </submittedName>
</protein>
<accession>A0AAE3NPY2</accession>
<gene>
    <name evidence="1" type="ORF">P1J78_04015</name>
</gene>
<organism evidence="1 2">
    <name type="scientific">Psychromarinibacter sediminicola</name>
    <dbReference type="NCBI Taxonomy" id="3033385"/>
    <lineage>
        <taxon>Bacteria</taxon>
        <taxon>Pseudomonadati</taxon>
        <taxon>Pseudomonadota</taxon>
        <taxon>Alphaproteobacteria</taxon>
        <taxon>Rhodobacterales</taxon>
        <taxon>Paracoccaceae</taxon>
        <taxon>Psychromarinibacter</taxon>
    </lineage>
</organism>
<name>A0AAE3NPY2_9RHOB</name>
<evidence type="ECO:0000313" key="1">
    <source>
        <dbReference type="EMBL" id="MDF0599892.1"/>
    </source>
</evidence>
<keyword evidence="2" id="KW-1185">Reference proteome</keyword>
<reference evidence="1" key="1">
    <citation type="submission" date="2023-03" db="EMBL/GenBank/DDBJ databases">
        <title>Multiphase analysis and comparison of six strains from genera Psychromarinibacter, Lutimaribacter, and Maritimibacter, including a novel species: Psychromarinibacter sediminicola sp. nov.</title>
        <authorList>
            <person name="Wang Y.-H."/>
            <person name="Ye M.-Q."/>
            <person name="Du Z.-J."/>
        </authorList>
    </citation>
    <scope>NUCLEOTIDE SEQUENCE</scope>
    <source>
        <strain evidence="1">C21-152</strain>
    </source>
</reference>
<dbReference type="Proteomes" id="UP001220964">
    <property type="component" value="Unassembled WGS sequence"/>
</dbReference>
<dbReference type="EMBL" id="JARGYC010000006">
    <property type="protein sequence ID" value="MDF0599892.1"/>
    <property type="molecule type" value="Genomic_DNA"/>
</dbReference>
<proteinExistence type="predicted"/>
<dbReference type="AlphaFoldDB" id="A0AAE3NPY2"/>
<sequence length="59" mass="6967">MMFETPEARVLLLLRDLQEEMRNMRGELAERLTVLHDRLDETRAHVESLSQEVRSTGQE</sequence>